<dbReference type="Pfam" id="PF12937">
    <property type="entry name" value="F-box-like"/>
    <property type="match status" value="1"/>
</dbReference>
<dbReference type="AlphaFoldDB" id="A0AAD7IEZ7"/>
<protein>
    <recommendedName>
        <fullName evidence="1">F-box domain-containing protein</fullName>
    </recommendedName>
</protein>
<gene>
    <name evidence="2" type="ORF">DFH07DRAFT_55749</name>
</gene>
<feature type="domain" description="F-box" evidence="1">
    <location>
        <begin position="17"/>
        <end position="63"/>
    </location>
</feature>
<comment type="caution">
    <text evidence="2">The sequence shown here is derived from an EMBL/GenBank/DDBJ whole genome shotgun (WGS) entry which is preliminary data.</text>
</comment>
<keyword evidence="3" id="KW-1185">Reference proteome</keyword>
<evidence type="ECO:0000259" key="1">
    <source>
        <dbReference type="Pfam" id="PF12937"/>
    </source>
</evidence>
<organism evidence="2 3">
    <name type="scientific">Mycena maculata</name>
    <dbReference type="NCBI Taxonomy" id="230809"/>
    <lineage>
        <taxon>Eukaryota</taxon>
        <taxon>Fungi</taxon>
        <taxon>Dikarya</taxon>
        <taxon>Basidiomycota</taxon>
        <taxon>Agaricomycotina</taxon>
        <taxon>Agaricomycetes</taxon>
        <taxon>Agaricomycetidae</taxon>
        <taxon>Agaricales</taxon>
        <taxon>Marasmiineae</taxon>
        <taxon>Mycenaceae</taxon>
        <taxon>Mycena</taxon>
    </lineage>
</organism>
<dbReference type="Proteomes" id="UP001215280">
    <property type="component" value="Unassembled WGS sequence"/>
</dbReference>
<evidence type="ECO:0000313" key="3">
    <source>
        <dbReference type="Proteomes" id="UP001215280"/>
    </source>
</evidence>
<accession>A0AAD7IEZ7</accession>
<proteinExistence type="predicted"/>
<sequence length="413" mass="46474">MPRPRHYYLPAMSFIQSFPLEILGEIFTAPELDVLDVTSASHVSRWWRDAALEATELWLNVSIRDCDTEHADVVLDHLQRSRCRPICLELLFTSKESPTTSLEIRALLEAVVQPNIRRCRSLTAQATRANWDAILATFGRETYPLLRTLDIMFVHFSTTEHPLRDPGQEITFPLPENHPLDELAVYSMNVGNVVLPQMRALRVGGLLDGLVGTDGRINRCLLDGPQRLELRNLAIPPMQFQTEEESRATSSVVFLKLSRIYASTSPHGTQNDCAPFFDALQTPLIRTLELEKIYGRAWEDFLFALNTPKQKYPFLAELLLTSFDFQRLSYAGVAFFLSCFPGLETVVLSGGPSSTWESVWHVLMLHPSLCPSVGAVEANGVLLNREEPLPFACACLLEEPKDQHFSRMSASSS</sequence>
<dbReference type="InterPro" id="IPR036047">
    <property type="entry name" value="F-box-like_dom_sf"/>
</dbReference>
<dbReference type="EMBL" id="JARJLG010000122">
    <property type="protein sequence ID" value="KAJ7741590.1"/>
    <property type="molecule type" value="Genomic_DNA"/>
</dbReference>
<evidence type="ECO:0000313" key="2">
    <source>
        <dbReference type="EMBL" id="KAJ7741590.1"/>
    </source>
</evidence>
<name>A0AAD7IEZ7_9AGAR</name>
<dbReference type="InterPro" id="IPR001810">
    <property type="entry name" value="F-box_dom"/>
</dbReference>
<dbReference type="SUPFAM" id="SSF81383">
    <property type="entry name" value="F-box domain"/>
    <property type="match status" value="1"/>
</dbReference>
<reference evidence="2" key="1">
    <citation type="submission" date="2023-03" db="EMBL/GenBank/DDBJ databases">
        <title>Massive genome expansion in bonnet fungi (Mycena s.s.) driven by repeated elements and novel gene families across ecological guilds.</title>
        <authorList>
            <consortium name="Lawrence Berkeley National Laboratory"/>
            <person name="Harder C.B."/>
            <person name="Miyauchi S."/>
            <person name="Viragh M."/>
            <person name="Kuo A."/>
            <person name="Thoen E."/>
            <person name="Andreopoulos B."/>
            <person name="Lu D."/>
            <person name="Skrede I."/>
            <person name="Drula E."/>
            <person name="Henrissat B."/>
            <person name="Morin E."/>
            <person name="Kohler A."/>
            <person name="Barry K."/>
            <person name="LaButti K."/>
            <person name="Morin E."/>
            <person name="Salamov A."/>
            <person name="Lipzen A."/>
            <person name="Mereny Z."/>
            <person name="Hegedus B."/>
            <person name="Baldrian P."/>
            <person name="Stursova M."/>
            <person name="Weitz H."/>
            <person name="Taylor A."/>
            <person name="Grigoriev I.V."/>
            <person name="Nagy L.G."/>
            <person name="Martin F."/>
            <person name="Kauserud H."/>
        </authorList>
    </citation>
    <scope>NUCLEOTIDE SEQUENCE</scope>
    <source>
        <strain evidence="2">CBHHK188m</strain>
    </source>
</reference>